<keyword evidence="6 12" id="KW-0408">Iron</keyword>
<evidence type="ECO:0000259" key="13">
    <source>
        <dbReference type="SMART" id="SM00478"/>
    </source>
</evidence>
<reference evidence="14" key="1">
    <citation type="journal article" date="2012" name="Science">
        <title>Fermentation, hydrogen, and sulfur metabolism in multiple uncultivated bacterial phyla.</title>
        <authorList>
            <person name="Wrighton K.C."/>
            <person name="Thomas B.C."/>
            <person name="Sharon I."/>
            <person name="Miller C.S."/>
            <person name="Castelle C.J."/>
            <person name="VerBerkmoes N.C."/>
            <person name="Wilkins M.J."/>
            <person name="Hettich R.L."/>
            <person name="Lipton M.S."/>
            <person name="Williams K.H."/>
            <person name="Long P.E."/>
            <person name="Banfield J.F."/>
        </authorList>
    </citation>
    <scope>NUCLEOTIDE SEQUENCE [LARGE SCALE GENOMIC DNA]</scope>
</reference>
<gene>
    <name evidence="12" type="primary">nth</name>
    <name evidence="14" type="ORF">ACD_2C00062G0007</name>
</gene>
<dbReference type="AlphaFoldDB" id="K2GHS2"/>
<dbReference type="PROSITE" id="PS00764">
    <property type="entry name" value="ENDONUCLEASE_III_1"/>
    <property type="match status" value="1"/>
</dbReference>
<evidence type="ECO:0000256" key="5">
    <source>
        <dbReference type="ARBA" id="ARBA00022801"/>
    </source>
</evidence>
<dbReference type="EC" id="4.2.99.18" evidence="12"/>
<evidence type="ECO:0000256" key="1">
    <source>
        <dbReference type="ARBA" id="ARBA00008343"/>
    </source>
</evidence>
<dbReference type="PIRSF" id="PIRSF001435">
    <property type="entry name" value="Nth"/>
    <property type="match status" value="1"/>
</dbReference>
<dbReference type="InterPro" id="IPR003651">
    <property type="entry name" value="Endonuclease3_FeS-loop_motif"/>
</dbReference>
<comment type="similarity">
    <text evidence="1 12">Belongs to the Nth/MutY family.</text>
</comment>
<comment type="caution">
    <text evidence="14">The sequence shown here is derived from an EMBL/GenBank/DDBJ whole genome shotgun (WGS) entry which is preliminary data.</text>
</comment>
<dbReference type="HAMAP" id="MF_00942">
    <property type="entry name" value="Nth"/>
    <property type="match status" value="1"/>
</dbReference>
<organism evidence="14">
    <name type="scientific">uncultured bacterium</name>
    <name type="common">gcode 4</name>
    <dbReference type="NCBI Taxonomy" id="1234023"/>
    <lineage>
        <taxon>Bacteria</taxon>
        <taxon>environmental samples</taxon>
    </lineage>
</organism>
<evidence type="ECO:0000313" key="14">
    <source>
        <dbReference type="EMBL" id="EKE30004.1"/>
    </source>
</evidence>
<comment type="function">
    <text evidence="12">DNA repair enzyme that has both DNA N-glycosylase activity and AP-lyase activity. The DNA N-glycosylase activity releases various damaged pyrimidines from DNA by cleaving the N-glycosidic bond, leaving an AP (apurinic/apyrimidinic) site. The AP-lyase activity cleaves the phosphodiester bond 3' to the AP site by a beta-elimination, leaving a 3'-terminal unsaturated sugar and a product with a terminal 5'-phosphate.</text>
</comment>
<keyword evidence="10 12" id="KW-0456">Lyase</keyword>
<evidence type="ECO:0000256" key="8">
    <source>
        <dbReference type="ARBA" id="ARBA00023125"/>
    </source>
</evidence>
<evidence type="ECO:0000256" key="6">
    <source>
        <dbReference type="ARBA" id="ARBA00023004"/>
    </source>
</evidence>
<dbReference type="EMBL" id="AMFJ01000062">
    <property type="protein sequence ID" value="EKE30004.1"/>
    <property type="molecule type" value="Genomic_DNA"/>
</dbReference>
<dbReference type="GO" id="GO:0140078">
    <property type="term" value="F:class I DNA-(apurinic or apyrimidinic site) endonuclease activity"/>
    <property type="evidence" value="ECO:0007669"/>
    <property type="project" value="UniProtKB-EC"/>
</dbReference>
<dbReference type="SMART" id="SM00478">
    <property type="entry name" value="ENDO3c"/>
    <property type="match status" value="1"/>
</dbReference>
<evidence type="ECO:0000256" key="9">
    <source>
        <dbReference type="ARBA" id="ARBA00023204"/>
    </source>
</evidence>
<keyword evidence="5 12" id="KW-0378">Hydrolase</keyword>
<keyword evidence="11 12" id="KW-0326">Glycosidase</keyword>
<protein>
    <recommendedName>
        <fullName evidence="12">Endonuclease III</fullName>
        <ecNumber evidence="12">4.2.99.18</ecNumber>
    </recommendedName>
    <alternativeName>
        <fullName evidence="12">DNA-(apurinic or apyrimidinic site) lyase</fullName>
    </alternativeName>
</protein>
<evidence type="ECO:0000256" key="7">
    <source>
        <dbReference type="ARBA" id="ARBA00023014"/>
    </source>
</evidence>
<feature type="binding site" evidence="12">
    <location>
        <position position="197"/>
    </location>
    <ligand>
        <name>[4Fe-4S] cluster</name>
        <dbReference type="ChEBI" id="CHEBI:49883"/>
    </ligand>
</feature>
<evidence type="ECO:0000256" key="2">
    <source>
        <dbReference type="ARBA" id="ARBA00022485"/>
    </source>
</evidence>
<keyword evidence="2 12" id="KW-0004">4Fe-4S</keyword>
<evidence type="ECO:0000256" key="11">
    <source>
        <dbReference type="ARBA" id="ARBA00023295"/>
    </source>
</evidence>
<evidence type="ECO:0000256" key="10">
    <source>
        <dbReference type="ARBA" id="ARBA00023239"/>
    </source>
</evidence>
<dbReference type="GO" id="GO:0003677">
    <property type="term" value="F:DNA binding"/>
    <property type="evidence" value="ECO:0007669"/>
    <property type="project" value="UniProtKB-UniRule"/>
</dbReference>
<dbReference type="GO" id="GO:0046872">
    <property type="term" value="F:metal ion binding"/>
    <property type="evidence" value="ECO:0007669"/>
    <property type="project" value="UniProtKB-KW"/>
</dbReference>
<sequence length="214" mass="25008">MRLKTPLESELILNEIYSLYPNLKTELNYTTPFQFLMAVMFSAQTTDKQVNVVTEKFFQLVKEPSDLASIELDDLMKHLWSLNFYKNKSRAVKLTAEALIRDFGWVIPNDLELIQKLPWVGIKTAKVVLWVLYDAPYIWVDTHVHRVSNRIWICETNSPEKTDEYLEKNISVITKTKVHHALVLFGRYTCTARNPKCEICKLNPKCNYYQSGKN</sequence>
<keyword evidence="4 12" id="KW-0227">DNA damage</keyword>
<dbReference type="Gene3D" id="1.10.340.30">
    <property type="entry name" value="Hypothetical protein, domain 2"/>
    <property type="match status" value="1"/>
</dbReference>
<comment type="catalytic activity">
    <reaction evidence="12">
        <text>2'-deoxyribonucleotide-(2'-deoxyribose 5'-phosphate)-2'-deoxyribonucleotide-DNA = a 3'-end 2'-deoxyribonucleotide-(2,3-dehydro-2,3-deoxyribose 5'-phosphate)-DNA + a 5'-end 5'-phospho-2'-deoxyribonucleoside-DNA + H(+)</text>
        <dbReference type="Rhea" id="RHEA:66592"/>
        <dbReference type="Rhea" id="RHEA-COMP:13180"/>
        <dbReference type="Rhea" id="RHEA-COMP:16897"/>
        <dbReference type="Rhea" id="RHEA-COMP:17067"/>
        <dbReference type="ChEBI" id="CHEBI:15378"/>
        <dbReference type="ChEBI" id="CHEBI:136412"/>
        <dbReference type="ChEBI" id="CHEBI:157695"/>
        <dbReference type="ChEBI" id="CHEBI:167181"/>
        <dbReference type="EC" id="4.2.99.18"/>
    </reaction>
</comment>
<dbReference type="PANTHER" id="PTHR10359">
    <property type="entry name" value="A/G-SPECIFIC ADENINE GLYCOSYLASE/ENDONUCLEASE III"/>
    <property type="match status" value="1"/>
</dbReference>
<evidence type="ECO:0000256" key="12">
    <source>
        <dbReference type="HAMAP-Rule" id="MF_00942"/>
    </source>
</evidence>
<feature type="binding site" evidence="12">
    <location>
        <position position="190"/>
    </location>
    <ligand>
        <name>[4Fe-4S] cluster</name>
        <dbReference type="ChEBI" id="CHEBI:49883"/>
    </ligand>
</feature>
<dbReference type="InterPro" id="IPR011257">
    <property type="entry name" value="DNA_glycosylase"/>
</dbReference>
<dbReference type="GO" id="GO:0019104">
    <property type="term" value="F:DNA N-glycosylase activity"/>
    <property type="evidence" value="ECO:0007669"/>
    <property type="project" value="UniProtKB-UniRule"/>
</dbReference>
<dbReference type="FunFam" id="1.10.340.30:FF:000001">
    <property type="entry name" value="Endonuclease III"/>
    <property type="match status" value="1"/>
</dbReference>
<dbReference type="SUPFAM" id="SSF48150">
    <property type="entry name" value="DNA-glycosylase"/>
    <property type="match status" value="1"/>
</dbReference>
<accession>K2GHS2</accession>
<name>K2GHS2_9BACT</name>
<dbReference type="PANTHER" id="PTHR10359:SF18">
    <property type="entry name" value="ENDONUCLEASE III"/>
    <property type="match status" value="1"/>
</dbReference>
<feature type="binding site" evidence="12">
    <location>
        <position position="206"/>
    </location>
    <ligand>
        <name>[4Fe-4S] cluster</name>
        <dbReference type="ChEBI" id="CHEBI:49883"/>
    </ligand>
</feature>
<evidence type="ECO:0000256" key="4">
    <source>
        <dbReference type="ARBA" id="ARBA00022763"/>
    </source>
</evidence>
<proteinExistence type="inferred from homology"/>
<keyword evidence="3 12" id="KW-0479">Metal-binding</keyword>
<dbReference type="CDD" id="cd00056">
    <property type="entry name" value="ENDO3c"/>
    <property type="match status" value="1"/>
</dbReference>
<dbReference type="InterPro" id="IPR023170">
    <property type="entry name" value="HhH_base_excis_C"/>
</dbReference>
<keyword evidence="8 12" id="KW-0238">DNA-binding</keyword>
<comment type="cofactor">
    <cofactor evidence="12">
        <name>[4Fe-4S] cluster</name>
        <dbReference type="ChEBI" id="CHEBI:49883"/>
    </cofactor>
    <text evidence="12">Binds 1 [4Fe-4S] cluster.</text>
</comment>
<dbReference type="InterPro" id="IPR005759">
    <property type="entry name" value="Nth"/>
</dbReference>
<dbReference type="Gene3D" id="1.10.1670.10">
    <property type="entry name" value="Helix-hairpin-Helix base-excision DNA repair enzymes (C-terminal)"/>
    <property type="match status" value="1"/>
</dbReference>
<dbReference type="InterPro" id="IPR003265">
    <property type="entry name" value="HhH-GPD_domain"/>
</dbReference>
<feature type="domain" description="HhH-GPD" evidence="13">
    <location>
        <begin position="41"/>
        <end position="188"/>
    </location>
</feature>
<dbReference type="FunFam" id="1.10.1670.10:FF:000001">
    <property type="entry name" value="Endonuclease III"/>
    <property type="match status" value="1"/>
</dbReference>
<keyword evidence="9 12" id="KW-0234">DNA repair</keyword>
<dbReference type="Pfam" id="PF10576">
    <property type="entry name" value="EndIII_4Fe-2S"/>
    <property type="match status" value="1"/>
</dbReference>
<evidence type="ECO:0000256" key="3">
    <source>
        <dbReference type="ARBA" id="ARBA00022723"/>
    </source>
</evidence>
<dbReference type="InterPro" id="IPR004035">
    <property type="entry name" value="Endouclease-III_FeS-bd_BS"/>
</dbReference>
<dbReference type="SMART" id="SM00525">
    <property type="entry name" value="FES"/>
    <property type="match status" value="1"/>
</dbReference>
<dbReference type="GO" id="GO:0051539">
    <property type="term" value="F:4 iron, 4 sulfur cluster binding"/>
    <property type="evidence" value="ECO:0007669"/>
    <property type="project" value="UniProtKB-UniRule"/>
</dbReference>
<feature type="binding site" evidence="12">
    <location>
        <position position="200"/>
    </location>
    <ligand>
        <name>[4Fe-4S] cluster</name>
        <dbReference type="ChEBI" id="CHEBI:49883"/>
    </ligand>
</feature>
<keyword evidence="7 12" id="KW-0411">Iron-sulfur</keyword>
<dbReference type="Pfam" id="PF00730">
    <property type="entry name" value="HhH-GPD"/>
    <property type="match status" value="1"/>
</dbReference>
<dbReference type="GO" id="GO:0006285">
    <property type="term" value="P:base-excision repair, AP site formation"/>
    <property type="evidence" value="ECO:0007669"/>
    <property type="project" value="TreeGrafter"/>
</dbReference>